<keyword evidence="1" id="KW-0472">Membrane</keyword>
<name>A0A3E1NLG9_9BACT</name>
<feature type="transmembrane region" description="Helical" evidence="1">
    <location>
        <begin position="43"/>
        <end position="63"/>
    </location>
</feature>
<keyword evidence="1" id="KW-1133">Transmembrane helix</keyword>
<gene>
    <name evidence="2" type="ORF">DXN05_08285</name>
</gene>
<organism evidence="2 3">
    <name type="scientific">Deminuibacter soli</name>
    <dbReference type="NCBI Taxonomy" id="2291815"/>
    <lineage>
        <taxon>Bacteria</taxon>
        <taxon>Pseudomonadati</taxon>
        <taxon>Bacteroidota</taxon>
        <taxon>Chitinophagia</taxon>
        <taxon>Chitinophagales</taxon>
        <taxon>Chitinophagaceae</taxon>
        <taxon>Deminuibacter</taxon>
    </lineage>
</organism>
<dbReference type="RefSeq" id="WP_116846756.1">
    <property type="nucleotide sequence ID" value="NZ_QTJU01000002.1"/>
</dbReference>
<sequence length="135" mass="14507">MKKSTFLNSYLPVLSIFIVATIICIAGASWFKSIGASPVVIEVINALLFGLALIAAAMHLQAIKSKNPSALVRSVMGATIMKLFVLTSAVMFYVSYKGVNNSKDAIISGMILYLTYTIFEVAGAFKVNKLNHGGR</sequence>
<comment type="caution">
    <text evidence="2">The sequence shown here is derived from an EMBL/GenBank/DDBJ whole genome shotgun (WGS) entry which is preliminary data.</text>
</comment>
<feature type="transmembrane region" description="Helical" evidence="1">
    <location>
        <begin position="75"/>
        <end position="94"/>
    </location>
</feature>
<evidence type="ECO:0000313" key="2">
    <source>
        <dbReference type="EMBL" id="RFM28767.1"/>
    </source>
</evidence>
<protein>
    <submittedName>
        <fullName evidence="2">Uncharacterized protein</fullName>
    </submittedName>
</protein>
<proteinExistence type="predicted"/>
<dbReference type="Proteomes" id="UP000261284">
    <property type="component" value="Unassembled WGS sequence"/>
</dbReference>
<feature type="transmembrane region" description="Helical" evidence="1">
    <location>
        <begin position="12"/>
        <end position="31"/>
    </location>
</feature>
<feature type="transmembrane region" description="Helical" evidence="1">
    <location>
        <begin position="106"/>
        <end position="125"/>
    </location>
</feature>
<evidence type="ECO:0000313" key="3">
    <source>
        <dbReference type="Proteomes" id="UP000261284"/>
    </source>
</evidence>
<evidence type="ECO:0000256" key="1">
    <source>
        <dbReference type="SAM" id="Phobius"/>
    </source>
</evidence>
<accession>A0A3E1NLG9</accession>
<dbReference type="OrthoDB" id="669730at2"/>
<dbReference type="EMBL" id="QTJU01000002">
    <property type="protein sequence ID" value="RFM28767.1"/>
    <property type="molecule type" value="Genomic_DNA"/>
</dbReference>
<dbReference type="AlphaFoldDB" id="A0A3E1NLG9"/>
<keyword evidence="1" id="KW-0812">Transmembrane</keyword>
<reference evidence="2 3" key="1">
    <citation type="submission" date="2018-08" db="EMBL/GenBank/DDBJ databases">
        <title>Chitinophagaceae sp. K23C18032701, a novel bacterium isolated from forest soil.</title>
        <authorList>
            <person name="Wang C."/>
        </authorList>
    </citation>
    <scope>NUCLEOTIDE SEQUENCE [LARGE SCALE GENOMIC DNA]</scope>
    <source>
        <strain evidence="2 3">K23C18032701</strain>
    </source>
</reference>
<keyword evidence="3" id="KW-1185">Reference proteome</keyword>